<evidence type="ECO:0000313" key="3">
    <source>
        <dbReference type="EMBL" id="QDX95452.1"/>
    </source>
</evidence>
<dbReference type="SUPFAM" id="SSF56349">
    <property type="entry name" value="DNA breaking-rejoining enzymes"/>
    <property type="match status" value="1"/>
</dbReference>
<dbReference type="PROSITE" id="PS51898">
    <property type="entry name" value="TYR_RECOMBINASE"/>
    <property type="match status" value="1"/>
</dbReference>
<dbReference type="Gene3D" id="1.10.443.10">
    <property type="entry name" value="Intergrase catalytic core"/>
    <property type="match status" value="1"/>
</dbReference>
<dbReference type="InterPro" id="IPR013762">
    <property type="entry name" value="Integrase-like_cat_sf"/>
</dbReference>
<dbReference type="GO" id="GO:0006310">
    <property type="term" value="P:DNA recombination"/>
    <property type="evidence" value="ECO:0007669"/>
    <property type="project" value="UniProtKB-KW"/>
</dbReference>
<dbReference type="AlphaFoldDB" id="A0A518VEP5"/>
<evidence type="ECO:0000313" key="4">
    <source>
        <dbReference type="Proteomes" id="UP000319432"/>
    </source>
</evidence>
<proteinExistence type="predicted"/>
<dbReference type="InterPro" id="IPR002104">
    <property type="entry name" value="Integrase_catalytic"/>
</dbReference>
<accession>A0A518VEP5</accession>
<keyword evidence="4" id="KW-1185">Reference proteome</keyword>
<name>A0A518VEP5_BRELA</name>
<dbReference type="EMBL" id="CP033464">
    <property type="protein sequence ID" value="QDX95452.1"/>
    <property type="molecule type" value="Genomic_DNA"/>
</dbReference>
<protein>
    <recommendedName>
        <fullName evidence="2">Tyr recombinase domain-containing protein</fullName>
    </recommendedName>
</protein>
<reference evidence="3 4" key="1">
    <citation type="submission" date="2018-11" db="EMBL/GenBank/DDBJ databases">
        <title>Phylogenetic determinants of toxin gene distribution in genomes of Brevibacillus laterosporus.</title>
        <authorList>
            <person name="Glare T.R."/>
            <person name="Durrant A."/>
            <person name="Berry C."/>
            <person name="Palma L."/>
            <person name="Ormskirk M."/>
            <person name="Cox M.O."/>
        </authorList>
    </citation>
    <scope>NUCLEOTIDE SEQUENCE [LARGE SCALE GENOMIC DNA]</scope>
    <source>
        <strain evidence="3 4">1821L</strain>
    </source>
</reference>
<gene>
    <name evidence="3" type="ORF">EEL30_26195</name>
</gene>
<dbReference type="InterPro" id="IPR011010">
    <property type="entry name" value="DNA_brk_join_enz"/>
</dbReference>
<keyword evidence="1" id="KW-0233">DNA recombination</keyword>
<evidence type="ECO:0000259" key="2">
    <source>
        <dbReference type="PROSITE" id="PS51898"/>
    </source>
</evidence>
<feature type="domain" description="Tyr recombinase" evidence="2">
    <location>
        <begin position="1"/>
        <end position="65"/>
    </location>
</feature>
<dbReference type="GO" id="GO:0015074">
    <property type="term" value="P:DNA integration"/>
    <property type="evidence" value="ECO:0007669"/>
    <property type="project" value="InterPro"/>
</dbReference>
<organism evidence="3 4">
    <name type="scientific">Brevibacillus laterosporus</name>
    <name type="common">Bacillus laterosporus</name>
    <dbReference type="NCBI Taxonomy" id="1465"/>
    <lineage>
        <taxon>Bacteria</taxon>
        <taxon>Bacillati</taxon>
        <taxon>Bacillota</taxon>
        <taxon>Bacilli</taxon>
        <taxon>Bacillales</taxon>
        <taxon>Paenibacillaceae</taxon>
        <taxon>Brevibacillus</taxon>
    </lineage>
</organism>
<dbReference type="Proteomes" id="UP000319432">
    <property type="component" value="Chromosome"/>
</dbReference>
<dbReference type="OrthoDB" id="9803188at2"/>
<evidence type="ECO:0000256" key="1">
    <source>
        <dbReference type="ARBA" id="ARBA00023172"/>
    </source>
</evidence>
<sequence>MLNTPLSPRNLNRSFDSIIKKGNVRKIRFHDMRHTHASLLLKQGVNPKIVSERLGHANVRITLDT</sequence>
<dbReference type="GO" id="GO:0003677">
    <property type="term" value="F:DNA binding"/>
    <property type="evidence" value="ECO:0007669"/>
    <property type="project" value="InterPro"/>
</dbReference>
<dbReference type="Pfam" id="PF00589">
    <property type="entry name" value="Phage_integrase"/>
    <property type="match status" value="1"/>
</dbReference>